<sequence length="430" mass="45868">MQRRILLNLGAFAVLGVVLCVWALTSIVSVDAIRRPFTVEAEFASSPGLRSDLEVAYLGVRIGSVDTVRLTGGKVVVAMHMDRGVVVPSNAKAAVLRKSAVGEPYIELEPDAAPAARPLREGDRIPIERTSVAVDYKRLFESVGGLLEAVRPEDANTLLHELAVGLEGRDDTLRDMLGDANQLTGTLADNAELLDELSVRLTELGGILADGGPQLANGLDGIAAFSDELAARRGDLDSILNRGPQFLDNTVQMIEAAKPGIGCLLSALGTPAPSVFTPKASSQISQALGLLHQKMPKIVDDVIVKEPSGNHYVRVTMAITAGGPVPVAREFTEPRPKPSVPQLYYCTKAYQKTADIEREAGRTRPENAQKPAEKAGPFTKVEAPVTDAAPASDSSPLGRWLPVVPIVLAAVILALTARRSLRLVRRRAGR</sequence>
<dbReference type="RefSeq" id="WP_344452914.1">
    <property type="nucleotide sequence ID" value="NZ_BAAATZ010000020.1"/>
</dbReference>
<gene>
    <name evidence="5" type="ORF">GCM10010439_47640</name>
</gene>
<dbReference type="Pfam" id="PF11887">
    <property type="entry name" value="Mce4_CUP1"/>
    <property type="match status" value="1"/>
</dbReference>
<feature type="transmembrane region" description="Helical" evidence="2">
    <location>
        <begin position="400"/>
        <end position="417"/>
    </location>
</feature>
<evidence type="ECO:0000256" key="1">
    <source>
        <dbReference type="SAM" id="MobiDB-lite"/>
    </source>
</evidence>
<dbReference type="PANTHER" id="PTHR33371">
    <property type="entry name" value="INTERMEMBRANE PHOSPHOLIPID TRANSPORT SYSTEM BINDING PROTEIN MLAD-RELATED"/>
    <property type="match status" value="1"/>
</dbReference>
<keyword evidence="2" id="KW-0812">Transmembrane</keyword>
<dbReference type="Proteomes" id="UP001501842">
    <property type="component" value="Unassembled WGS sequence"/>
</dbReference>
<keyword evidence="2" id="KW-0472">Membrane</keyword>
<keyword evidence="6" id="KW-1185">Reference proteome</keyword>
<evidence type="ECO:0000313" key="6">
    <source>
        <dbReference type="Proteomes" id="UP001501842"/>
    </source>
</evidence>
<keyword evidence="2" id="KW-1133">Transmembrane helix</keyword>
<dbReference type="InterPro" id="IPR005693">
    <property type="entry name" value="Mce"/>
</dbReference>
<dbReference type="NCBIfam" id="TIGR00996">
    <property type="entry name" value="Mtu_fam_mce"/>
    <property type="match status" value="1"/>
</dbReference>
<feature type="compositionally biased region" description="Basic and acidic residues" evidence="1">
    <location>
        <begin position="360"/>
        <end position="373"/>
    </location>
</feature>
<comment type="caution">
    <text evidence="5">The sequence shown here is derived from an EMBL/GenBank/DDBJ whole genome shotgun (WGS) entry which is preliminary data.</text>
</comment>
<evidence type="ECO:0000259" key="3">
    <source>
        <dbReference type="Pfam" id="PF02470"/>
    </source>
</evidence>
<name>A0ABP6GXI9_9ACTN</name>
<feature type="domain" description="Mce/MlaD" evidence="3">
    <location>
        <begin position="37"/>
        <end position="110"/>
    </location>
</feature>
<evidence type="ECO:0000256" key="2">
    <source>
        <dbReference type="SAM" id="Phobius"/>
    </source>
</evidence>
<proteinExistence type="predicted"/>
<feature type="region of interest" description="Disordered" evidence="1">
    <location>
        <begin position="360"/>
        <end position="380"/>
    </location>
</feature>
<evidence type="ECO:0000259" key="4">
    <source>
        <dbReference type="Pfam" id="PF11887"/>
    </source>
</evidence>
<dbReference type="InterPro" id="IPR052336">
    <property type="entry name" value="MlaD_Phospholipid_Transporter"/>
</dbReference>
<dbReference type="InterPro" id="IPR003399">
    <property type="entry name" value="Mce/MlaD"/>
</dbReference>
<accession>A0ABP6GXI9</accession>
<organism evidence="5 6">
    <name type="scientific">Actinocorallia aurantiaca</name>
    <dbReference type="NCBI Taxonomy" id="46204"/>
    <lineage>
        <taxon>Bacteria</taxon>
        <taxon>Bacillati</taxon>
        <taxon>Actinomycetota</taxon>
        <taxon>Actinomycetes</taxon>
        <taxon>Streptosporangiales</taxon>
        <taxon>Thermomonosporaceae</taxon>
        <taxon>Actinocorallia</taxon>
    </lineage>
</organism>
<protein>
    <submittedName>
        <fullName evidence="5">MlaD family protein</fullName>
    </submittedName>
</protein>
<dbReference type="EMBL" id="BAAATZ010000020">
    <property type="protein sequence ID" value="GAA2731659.1"/>
    <property type="molecule type" value="Genomic_DNA"/>
</dbReference>
<reference evidence="6" key="1">
    <citation type="journal article" date="2019" name="Int. J. Syst. Evol. Microbiol.">
        <title>The Global Catalogue of Microorganisms (GCM) 10K type strain sequencing project: providing services to taxonomists for standard genome sequencing and annotation.</title>
        <authorList>
            <consortium name="The Broad Institute Genomics Platform"/>
            <consortium name="The Broad Institute Genome Sequencing Center for Infectious Disease"/>
            <person name="Wu L."/>
            <person name="Ma J."/>
        </authorList>
    </citation>
    <scope>NUCLEOTIDE SEQUENCE [LARGE SCALE GENOMIC DNA]</scope>
    <source>
        <strain evidence="6">JCM 8201</strain>
    </source>
</reference>
<dbReference type="PANTHER" id="PTHR33371:SF16">
    <property type="entry name" value="MCE-FAMILY PROTEIN MCE3F"/>
    <property type="match status" value="1"/>
</dbReference>
<dbReference type="Pfam" id="PF02470">
    <property type="entry name" value="MlaD"/>
    <property type="match status" value="1"/>
</dbReference>
<evidence type="ECO:0000313" key="5">
    <source>
        <dbReference type="EMBL" id="GAA2731659.1"/>
    </source>
</evidence>
<dbReference type="InterPro" id="IPR024516">
    <property type="entry name" value="Mce_C"/>
</dbReference>
<feature type="domain" description="Mammalian cell entry C-terminal" evidence="4">
    <location>
        <begin position="116"/>
        <end position="261"/>
    </location>
</feature>